<dbReference type="Proteomes" id="UP001243757">
    <property type="component" value="Unassembled WGS sequence"/>
</dbReference>
<keyword evidence="2" id="KW-1185">Reference proteome</keyword>
<name>A0ABT7EVZ0_9RHOB</name>
<organism evidence="1 2">
    <name type="scientific">Pseudodonghicola flavimaris</name>
    <dbReference type="NCBI Taxonomy" id="3050036"/>
    <lineage>
        <taxon>Bacteria</taxon>
        <taxon>Pseudomonadati</taxon>
        <taxon>Pseudomonadota</taxon>
        <taxon>Alphaproteobacteria</taxon>
        <taxon>Rhodobacterales</taxon>
        <taxon>Paracoccaceae</taxon>
        <taxon>Pseudodonghicola</taxon>
    </lineage>
</organism>
<sequence length="99" mass="10929">MAIYHTDITLCPSDGGELPDVPVTVDYDARWQPAEPDVGIFTGYPEVEGLEITTVQIGGWKAGRVELVEMCGEEEVDRQEELIAERITEDLMTGEMEAA</sequence>
<comment type="caution">
    <text evidence="1">The sequence shown here is derived from an EMBL/GenBank/DDBJ whole genome shotgun (WGS) entry which is preliminary data.</text>
</comment>
<accession>A0ABT7EVZ0</accession>
<evidence type="ECO:0000313" key="2">
    <source>
        <dbReference type="Proteomes" id="UP001243757"/>
    </source>
</evidence>
<gene>
    <name evidence="1" type="ORF">QO033_02430</name>
</gene>
<dbReference type="RefSeq" id="WP_284479324.1">
    <property type="nucleotide sequence ID" value="NZ_JASNJD010000001.1"/>
</dbReference>
<evidence type="ECO:0000313" key="1">
    <source>
        <dbReference type="EMBL" id="MDK3016513.1"/>
    </source>
</evidence>
<proteinExistence type="predicted"/>
<protein>
    <submittedName>
        <fullName evidence="1">Uncharacterized protein</fullName>
    </submittedName>
</protein>
<dbReference type="EMBL" id="JASNJD010000001">
    <property type="protein sequence ID" value="MDK3016513.1"/>
    <property type="molecule type" value="Genomic_DNA"/>
</dbReference>
<reference evidence="1 2" key="1">
    <citation type="submission" date="2023-05" db="EMBL/GenBank/DDBJ databases">
        <title>Pseudodonghicola sp. nov.</title>
        <authorList>
            <person name="Huang J."/>
        </authorList>
    </citation>
    <scope>NUCLEOTIDE SEQUENCE [LARGE SCALE GENOMIC DNA]</scope>
    <source>
        <strain evidence="1 2">IC7</strain>
    </source>
</reference>